<keyword evidence="3" id="KW-1003">Cell membrane</keyword>
<reference evidence="9 10" key="1">
    <citation type="journal article" date="2009" name="J. Bacteriol.">
        <title>Complete genome sequence of the extremophilic Bacillus cereus strain Q1 with industrial applications.</title>
        <authorList>
            <person name="Xiong Z."/>
            <person name="Jiang Y."/>
            <person name="Qi D."/>
            <person name="Lu H."/>
            <person name="Yang F."/>
            <person name="Yang J."/>
            <person name="Chen L."/>
            <person name="Sun L."/>
            <person name="Xu X."/>
            <person name="Xue Y."/>
            <person name="Zhu Y."/>
            <person name="Jin Q."/>
        </authorList>
    </citation>
    <scope>NUCLEOTIDE SEQUENCE [LARGE SCALE GENOMIC DNA]</scope>
    <source>
        <strain evidence="9 10">Q1</strain>
        <plasmid evidence="9 10">pBc239</plasmid>
    </source>
</reference>
<dbReference type="PANTHER" id="PTHR23517:SF3">
    <property type="entry name" value="INTEGRAL MEMBRANE TRANSPORT PROTEIN"/>
    <property type="match status" value="1"/>
</dbReference>
<evidence type="ECO:0000256" key="3">
    <source>
        <dbReference type="ARBA" id="ARBA00022475"/>
    </source>
</evidence>
<feature type="domain" description="Major facilitator superfamily (MFS) profile" evidence="8">
    <location>
        <begin position="111"/>
        <end position="309"/>
    </location>
</feature>
<evidence type="ECO:0000256" key="6">
    <source>
        <dbReference type="ARBA" id="ARBA00023136"/>
    </source>
</evidence>
<dbReference type="AlphaFoldDB" id="B9J696"/>
<dbReference type="GO" id="GO:0022857">
    <property type="term" value="F:transmembrane transporter activity"/>
    <property type="evidence" value="ECO:0007669"/>
    <property type="project" value="InterPro"/>
</dbReference>
<evidence type="ECO:0000256" key="1">
    <source>
        <dbReference type="ARBA" id="ARBA00004651"/>
    </source>
</evidence>
<feature type="transmembrane region" description="Helical" evidence="7">
    <location>
        <begin position="58"/>
        <end position="79"/>
    </location>
</feature>
<dbReference type="PROSITE" id="PS50850">
    <property type="entry name" value="MFS"/>
    <property type="match status" value="1"/>
</dbReference>
<evidence type="ECO:0000256" key="4">
    <source>
        <dbReference type="ARBA" id="ARBA00022692"/>
    </source>
</evidence>
<dbReference type="EMBL" id="CP000228">
    <property type="protein sequence ID" value="ACM15891.1"/>
    <property type="molecule type" value="Genomic_DNA"/>
</dbReference>
<organism evidence="9 10">
    <name type="scientific">Bacillus cereus (strain Q1)</name>
    <dbReference type="NCBI Taxonomy" id="361100"/>
    <lineage>
        <taxon>Bacteria</taxon>
        <taxon>Bacillati</taxon>
        <taxon>Bacillota</taxon>
        <taxon>Bacilli</taxon>
        <taxon>Bacillales</taxon>
        <taxon>Bacillaceae</taxon>
        <taxon>Bacillus</taxon>
        <taxon>Bacillus cereus group</taxon>
    </lineage>
</organism>
<comment type="subcellular location">
    <subcellularLocation>
        <location evidence="1">Cell membrane</location>
        <topology evidence="1">Multi-pass membrane protein</topology>
    </subcellularLocation>
</comment>
<sequence>MLRSFFNGLYSPAAEAMLLDVTTTVERKYTYNIIYWINNLSLAIGAGIGTYFFETNLIYLFTILAAVSLMLFLVTLFWIKETYFPDNSGLPNKKDKGYIKNYIEVFKDRIFIIFVVSSMLLFSLEAHLTRYIAIKLKDYDFKIFDIQLTGTQLYGNLVLENTICVVFLSILFSKKITKIKRERIPFVSGLVLFVIGYGLIATNLNPFILIIMMFVATLGEILFAPIFQTYLGDLAKKPLRSSYMAINKFANRGSILISTGIIYLVSISSAWVSSLLIWLTGILGAVLLCLLLPHIYARKEIEYSTDKVG</sequence>
<dbReference type="Pfam" id="PF07690">
    <property type="entry name" value="MFS_1"/>
    <property type="match status" value="1"/>
</dbReference>
<gene>
    <name evidence="9" type="ordered locus">BCQ_PI157</name>
</gene>
<name>B9J696_BACCQ</name>
<keyword evidence="2" id="KW-0813">Transport</keyword>
<evidence type="ECO:0000313" key="10">
    <source>
        <dbReference type="Proteomes" id="UP000000441"/>
    </source>
</evidence>
<dbReference type="InterPro" id="IPR050171">
    <property type="entry name" value="MFS_Transporters"/>
</dbReference>
<feature type="transmembrane region" description="Helical" evidence="7">
    <location>
        <begin position="184"/>
        <end position="201"/>
    </location>
</feature>
<keyword evidence="5 7" id="KW-1133">Transmembrane helix</keyword>
<evidence type="ECO:0000313" key="9">
    <source>
        <dbReference type="EMBL" id="ACM15891.1"/>
    </source>
</evidence>
<evidence type="ECO:0000256" key="2">
    <source>
        <dbReference type="ARBA" id="ARBA00022448"/>
    </source>
</evidence>
<dbReference type="InterPro" id="IPR020846">
    <property type="entry name" value="MFS_dom"/>
</dbReference>
<evidence type="ECO:0000259" key="8">
    <source>
        <dbReference type="PROSITE" id="PS50850"/>
    </source>
</evidence>
<dbReference type="Gene3D" id="1.20.1250.20">
    <property type="entry name" value="MFS general substrate transporter like domains"/>
    <property type="match status" value="1"/>
</dbReference>
<feature type="transmembrane region" description="Helical" evidence="7">
    <location>
        <begin position="277"/>
        <end position="297"/>
    </location>
</feature>
<protein>
    <submittedName>
        <fullName evidence="9">Multidrug resistance protein B</fullName>
    </submittedName>
</protein>
<dbReference type="KEGG" id="bcq:BCQ_PI157"/>
<geneLocation type="plasmid" evidence="9 10">
    <name>pBc239</name>
</geneLocation>
<evidence type="ECO:0000256" key="7">
    <source>
        <dbReference type="SAM" id="Phobius"/>
    </source>
</evidence>
<dbReference type="SUPFAM" id="SSF103473">
    <property type="entry name" value="MFS general substrate transporter"/>
    <property type="match status" value="1"/>
</dbReference>
<feature type="transmembrane region" description="Helical" evidence="7">
    <location>
        <begin position="33"/>
        <end position="52"/>
    </location>
</feature>
<proteinExistence type="predicted"/>
<feature type="transmembrane region" description="Helical" evidence="7">
    <location>
        <begin position="110"/>
        <end position="133"/>
    </location>
</feature>
<dbReference type="InterPro" id="IPR011701">
    <property type="entry name" value="MFS"/>
</dbReference>
<feature type="transmembrane region" description="Helical" evidence="7">
    <location>
        <begin position="253"/>
        <end position="271"/>
    </location>
</feature>
<keyword evidence="9" id="KW-0614">Plasmid</keyword>
<dbReference type="HOGENOM" id="CLU_001265_60_3_9"/>
<feature type="transmembrane region" description="Helical" evidence="7">
    <location>
        <begin position="207"/>
        <end position="232"/>
    </location>
</feature>
<dbReference type="Proteomes" id="UP000000441">
    <property type="component" value="Plasmid pBc239"/>
</dbReference>
<dbReference type="GO" id="GO:0005886">
    <property type="term" value="C:plasma membrane"/>
    <property type="evidence" value="ECO:0007669"/>
    <property type="project" value="UniProtKB-SubCell"/>
</dbReference>
<feature type="transmembrane region" description="Helical" evidence="7">
    <location>
        <begin position="153"/>
        <end position="172"/>
    </location>
</feature>
<keyword evidence="4 7" id="KW-0812">Transmembrane</keyword>
<accession>B9J696</accession>
<keyword evidence="6 7" id="KW-0472">Membrane</keyword>
<evidence type="ECO:0000256" key="5">
    <source>
        <dbReference type="ARBA" id="ARBA00022989"/>
    </source>
</evidence>
<dbReference type="InterPro" id="IPR036259">
    <property type="entry name" value="MFS_trans_sf"/>
</dbReference>
<dbReference type="PANTHER" id="PTHR23517">
    <property type="entry name" value="RESISTANCE PROTEIN MDTM, PUTATIVE-RELATED-RELATED"/>
    <property type="match status" value="1"/>
</dbReference>